<name>A0A7X3SK27_9FIRM</name>
<comment type="caution">
    <text evidence="2">The sequence shown here is derived from an EMBL/GenBank/DDBJ whole genome shotgun (WGS) entry which is preliminary data.</text>
</comment>
<organism evidence="2 3">
    <name type="scientific">Sporofaciens musculi</name>
    <dbReference type="NCBI Taxonomy" id="2681861"/>
    <lineage>
        <taxon>Bacteria</taxon>
        <taxon>Bacillati</taxon>
        <taxon>Bacillota</taxon>
        <taxon>Clostridia</taxon>
        <taxon>Lachnospirales</taxon>
        <taxon>Lachnospiraceae</taxon>
        <taxon>Sporofaciens</taxon>
    </lineage>
</organism>
<feature type="coiled-coil region" evidence="1">
    <location>
        <begin position="33"/>
        <end position="64"/>
    </location>
</feature>
<evidence type="ECO:0000256" key="1">
    <source>
        <dbReference type="SAM" id="Coils"/>
    </source>
</evidence>
<sequence length="79" mass="9136">MDINHSMTTLSNTRMTAFASLKQEQCVLNMQIRMAMENHNADAQKKLEKELEQIVEQINILCKRGMKDIPNLSITSRTR</sequence>
<reference evidence="2 3" key="1">
    <citation type="submission" date="2019-12" db="EMBL/GenBank/DDBJ databases">
        <title>Sporaefaciens musculi gen. nov., sp. nov., a novel bacterium isolated from the caecum of an obese mouse.</title>
        <authorList>
            <person name="Rasmussen T.S."/>
            <person name="Streidl T."/>
            <person name="Hitch T.C.A."/>
            <person name="Wortmann E."/>
            <person name="Deptula P."/>
            <person name="Hansen M."/>
            <person name="Nielsen D.S."/>
            <person name="Clavel T."/>
            <person name="Vogensen F.K."/>
        </authorList>
    </citation>
    <scope>NUCLEOTIDE SEQUENCE [LARGE SCALE GENOMIC DNA]</scope>
    <source>
        <strain evidence="2 3">WCA-9-b2</strain>
    </source>
</reference>
<evidence type="ECO:0000313" key="2">
    <source>
        <dbReference type="EMBL" id="MXP77034.1"/>
    </source>
</evidence>
<proteinExistence type="predicted"/>
<accession>A0A7X3SK27</accession>
<keyword evidence="1" id="KW-0175">Coiled coil</keyword>
<dbReference type="RefSeq" id="WP_159752077.1">
    <property type="nucleotide sequence ID" value="NZ_WUQX01000001.1"/>
</dbReference>
<keyword evidence="3" id="KW-1185">Reference proteome</keyword>
<dbReference type="Proteomes" id="UP000460412">
    <property type="component" value="Unassembled WGS sequence"/>
</dbReference>
<gene>
    <name evidence="2" type="ORF">GN277_17100</name>
</gene>
<dbReference type="AlphaFoldDB" id="A0A7X3SK27"/>
<evidence type="ECO:0000313" key="3">
    <source>
        <dbReference type="Proteomes" id="UP000460412"/>
    </source>
</evidence>
<dbReference type="EMBL" id="WUQX01000001">
    <property type="protein sequence ID" value="MXP77034.1"/>
    <property type="molecule type" value="Genomic_DNA"/>
</dbReference>
<protein>
    <submittedName>
        <fullName evidence="2">Uncharacterized protein</fullName>
    </submittedName>
</protein>